<proteinExistence type="predicted"/>
<dbReference type="Proteomes" id="UP001205531">
    <property type="component" value="Unassembled WGS sequence"/>
</dbReference>
<gene>
    <name evidence="1" type="ORF">NNC64_13725</name>
</gene>
<accession>A0AAW5IS43</accession>
<comment type="caution">
    <text evidence="1">The sequence shown here is derived from an EMBL/GenBank/DDBJ whole genome shotgun (WGS) entry which is preliminary data.</text>
</comment>
<dbReference type="EMBL" id="JANDWZ010000041">
    <property type="protein sequence ID" value="MCP9565591.1"/>
    <property type="molecule type" value="Genomic_DNA"/>
</dbReference>
<dbReference type="RefSeq" id="WP_254953772.1">
    <property type="nucleotide sequence ID" value="NZ_JANDWY010000037.1"/>
</dbReference>
<reference evidence="1" key="1">
    <citation type="submission" date="2022-07" db="EMBL/GenBank/DDBJ databases">
        <title>Prevotella copri.</title>
        <authorList>
            <person name="Yang C."/>
        </authorList>
    </citation>
    <scope>NUCLEOTIDE SEQUENCE</scope>
    <source>
        <strain evidence="1">HF2107</strain>
    </source>
</reference>
<organism evidence="1 2">
    <name type="scientific">Segatella copri</name>
    <dbReference type="NCBI Taxonomy" id="165179"/>
    <lineage>
        <taxon>Bacteria</taxon>
        <taxon>Pseudomonadati</taxon>
        <taxon>Bacteroidota</taxon>
        <taxon>Bacteroidia</taxon>
        <taxon>Bacteroidales</taxon>
        <taxon>Prevotellaceae</taxon>
        <taxon>Segatella</taxon>
    </lineage>
</organism>
<name>A0AAW5IS43_9BACT</name>
<evidence type="ECO:0000313" key="2">
    <source>
        <dbReference type="Proteomes" id="UP001205531"/>
    </source>
</evidence>
<evidence type="ECO:0000313" key="1">
    <source>
        <dbReference type="EMBL" id="MCP9565591.1"/>
    </source>
</evidence>
<dbReference type="AlphaFoldDB" id="A0AAW5IS43"/>
<protein>
    <submittedName>
        <fullName evidence="1">Uncharacterized protein</fullName>
    </submittedName>
</protein>
<sequence length="90" mass="10235">MEQTVFNPAQMKILQMMSYIKTPQELDNLENVLSQYFAKKVDEGIDELCDNGSITLDTIESWGNEHLRTSCKCCVCDSKSKECGICYTIL</sequence>